<dbReference type="InterPro" id="IPR012677">
    <property type="entry name" value="Nucleotide-bd_a/b_plait_sf"/>
</dbReference>
<keyword evidence="6" id="KW-0175">Coiled coil</keyword>
<dbReference type="PRINTS" id="PR00625">
    <property type="entry name" value="JDOMAIN"/>
</dbReference>
<dbReference type="CDD" id="cd06257">
    <property type="entry name" value="DnaJ"/>
    <property type="match status" value="1"/>
</dbReference>
<dbReference type="SUPFAM" id="SSF46565">
    <property type="entry name" value="Chaperone J-domain"/>
    <property type="match status" value="1"/>
</dbReference>
<evidence type="ECO:0000256" key="4">
    <source>
        <dbReference type="ARBA" id="ARBA00023186"/>
    </source>
</evidence>
<dbReference type="Gene3D" id="3.30.70.330">
    <property type="match status" value="1"/>
</dbReference>
<dbReference type="CTD" id="55192"/>
<dbReference type="OMA" id="KYGHISD"/>
<dbReference type="AlphaFoldDB" id="A0A7M7NA97"/>
<dbReference type="InterPro" id="IPR036869">
    <property type="entry name" value="J_dom_sf"/>
</dbReference>
<dbReference type="InParanoid" id="A0A7M7NA97"/>
<evidence type="ECO:0000256" key="2">
    <source>
        <dbReference type="ARBA" id="ARBA00004496"/>
    </source>
</evidence>
<evidence type="ECO:0000256" key="6">
    <source>
        <dbReference type="SAM" id="Coils"/>
    </source>
</evidence>
<feature type="domain" description="J" evidence="8">
    <location>
        <begin position="7"/>
        <end position="72"/>
    </location>
</feature>
<keyword evidence="4" id="KW-0143">Chaperone</keyword>
<name>A0A7M7NA97_STRPU</name>
<evidence type="ECO:0000256" key="5">
    <source>
        <dbReference type="ARBA" id="ARBA00023242"/>
    </source>
</evidence>
<dbReference type="SUPFAM" id="SSF54928">
    <property type="entry name" value="RNA-binding domain, RBD"/>
    <property type="match status" value="1"/>
</dbReference>
<organism evidence="9 10">
    <name type="scientific">Strongylocentrotus purpuratus</name>
    <name type="common">Purple sea urchin</name>
    <dbReference type="NCBI Taxonomy" id="7668"/>
    <lineage>
        <taxon>Eukaryota</taxon>
        <taxon>Metazoa</taxon>
        <taxon>Echinodermata</taxon>
        <taxon>Eleutherozoa</taxon>
        <taxon>Echinozoa</taxon>
        <taxon>Echinoidea</taxon>
        <taxon>Euechinoidea</taxon>
        <taxon>Echinacea</taxon>
        <taxon>Camarodonta</taxon>
        <taxon>Echinidea</taxon>
        <taxon>Strongylocentrotidae</taxon>
        <taxon>Strongylocentrotus</taxon>
    </lineage>
</organism>
<dbReference type="InterPro" id="IPR035979">
    <property type="entry name" value="RBD_domain_sf"/>
</dbReference>
<dbReference type="PANTHER" id="PTHR44313">
    <property type="entry name" value="DNAJ HOMOLOG SUBFAMILY C MEMBER 17"/>
    <property type="match status" value="1"/>
</dbReference>
<keyword evidence="3" id="KW-0963">Cytoplasm</keyword>
<protein>
    <recommendedName>
        <fullName evidence="8">J domain-containing protein</fullName>
    </recommendedName>
</protein>
<dbReference type="PANTHER" id="PTHR44313:SF1">
    <property type="entry name" value="DNAJ HOMOLOG SUBFAMILY C MEMBER 17"/>
    <property type="match status" value="1"/>
</dbReference>
<dbReference type="Gene3D" id="1.10.287.110">
    <property type="entry name" value="DnaJ domain"/>
    <property type="match status" value="1"/>
</dbReference>
<dbReference type="OrthoDB" id="259708at2759"/>
<dbReference type="InterPro" id="IPR000504">
    <property type="entry name" value="RRM_dom"/>
</dbReference>
<dbReference type="GO" id="GO:0003723">
    <property type="term" value="F:RNA binding"/>
    <property type="evidence" value="ECO:0007669"/>
    <property type="project" value="InterPro"/>
</dbReference>
<keyword evidence="10" id="KW-1185">Reference proteome</keyword>
<dbReference type="InterPro" id="IPR001623">
    <property type="entry name" value="DnaJ_domain"/>
</dbReference>
<feature type="coiled-coil region" evidence="6">
    <location>
        <begin position="68"/>
        <end position="134"/>
    </location>
</feature>
<evidence type="ECO:0000259" key="8">
    <source>
        <dbReference type="PROSITE" id="PS50076"/>
    </source>
</evidence>
<feature type="compositionally biased region" description="Basic and acidic residues" evidence="7">
    <location>
        <begin position="289"/>
        <end position="304"/>
    </location>
</feature>
<dbReference type="GeneID" id="591079"/>
<comment type="subcellular location">
    <subcellularLocation>
        <location evidence="2">Cytoplasm</location>
    </subcellularLocation>
    <subcellularLocation>
        <location evidence="1">Nucleus</location>
    </subcellularLocation>
</comment>
<evidence type="ECO:0000256" key="7">
    <source>
        <dbReference type="SAM" id="MobiDB-lite"/>
    </source>
</evidence>
<dbReference type="InterPro" id="IPR034254">
    <property type="entry name" value="DNAJC17_RRM"/>
</dbReference>
<accession>A0A7M7NA97</accession>
<dbReference type="GO" id="GO:0005681">
    <property type="term" value="C:spliceosomal complex"/>
    <property type="evidence" value="ECO:0000318"/>
    <property type="project" value="GO_Central"/>
</dbReference>
<dbReference type="SMART" id="SM00271">
    <property type="entry name" value="DnaJ"/>
    <property type="match status" value="1"/>
</dbReference>
<feature type="compositionally biased region" description="Low complexity" evidence="7">
    <location>
        <begin position="274"/>
        <end position="286"/>
    </location>
</feature>
<dbReference type="RefSeq" id="XP_030833392.1">
    <property type="nucleotide sequence ID" value="XM_030977532.1"/>
</dbReference>
<reference evidence="10" key="1">
    <citation type="submission" date="2015-02" db="EMBL/GenBank/DDBJ databases">
        <title>Genome sequencing for Strongylocentrotus purpuratus.</title>
        <authorList>
            <person name="Murali S."/>
            <person name="Liu Y."/>
            <person name="Vee V."/>
            <person name="English A."/>
            <person name="Wang M."/>
            <person name="Skinner E."/>
            <person name="Han Y."/>
            <person name="Muzny D.M."/>
            <person name="Worley K.C."/>
            <person name="Gibbs R.A."/>
        </authorList>
    </citation>
    <scope>NUCLEOTIDE SEQUENCE</scope>
</reference>
<dbReference type="Pfam" id="PF00226">
    <property type="entry name" value="DnaJ"/>
    <property type="match status" value="1"/>
</dbReference>
<reference evidence="9" key="2">
    <citation type="submission" date="2021-01" db="UniProtKB">
        <authorList>
            <consortium name="EnsemblMetazoa"/>
        </authorList>
    </citation>
    <scope>IDENTIFICATION</scope>
</reference>
<dbReference type="EnsemblMetazoa" id="XM_030977532">
    <property type="protein sequence ID" value="XP_030833392"/>
    <property type="gene ID" value="LOC591079"/>
</dbReference>
<dbReference type="KEGG" id="spu:591079"/>
<keyword evidence="5" id="KW-0539">Nucleus</keyword>
<evidence type="ECO:0000313" key="9">
    <source>
        <dbReference type="EnsemblMetazoa" id="XP_030833392"/>
    </source>
</evidence>
<evidence type="ECO:0000256" key="3">
    <source>
        <dbReference type="ARBA" id="ARBA00022490"/>
    </source>
</evidence>
<dbReference type="GO" id="GO:0000390">
    <property type="term" value="P:spliceosomal complex disassembly"/>
    <property type="evidence" value="ECO:0000318"/>
    <property type="project" value="GO_Central"/>
</dbReference>
<proteinExistence type="predicted"/>
<dbReference type="Pfam" id="PF00076">
    <property type="entry name" value="RRM_1"/>
    <property type="match status" value="1"/>
</dbReference>
<evidence type="ECO:0000313" key="10">
    <source>
        <dbReference type="Proteomes" id="UP000007110"/>
    </source>
</evidence>
<evidence type="ECO:0000256" key="1">
    <source>
        <dbReference type="ARBA" id="ARBA00004123"/>
    </source>
</evidence>
<feature type="region of interest" description="Disordered" evidence="7">
    <location>
        <begin position="270"/>
        <end position="322"/>
    </location>
</feature>
<dbReference type="Proteomes" id="UP000007110">
    <property type="component" value="Unassembled WGS sequence"/>
</dbReference>
<dbReference type="PROSITE" id="PS50076">
    <property type="entry name" value="DNAJ_2"/>
    <property type="match status" value="1"/>
</dbReference>
<dbReference type="InterPro" id="IPR052094">
    <property type="entry name" value="Pre-mRNA-splicing_ERAD"/>
</dbReference>
<sequence>MNVSELNLYDILGILQDADQDNIKKAYRKKALKCHPDKNPDNPSAAAEWEQLAKALEVLCDDDARAAYDKILKAKKAAELRNKALEGKRRKIKEELESREASYKKEQETSTKDIISLEEKINRLREEGSRTLKREQELLKNELHSSVPADEDVSPKLKIKWKAQKGDHSNGGYNYLGLKQIFGKYGQVKNLILSSKRNGSAIIEFSSVAAANMAVSNEFGLPHNPLQLTWLSGKPEKKIQEELKMANADTHVEEQFEEDVLQLLLQAEAMKQRQQQPTTQQPTTQQSNEKTEQISEHSEVKEENSPEQCPQSHLDVKDGEDG</sequence>
<dbReference type="GO" id="GO:0005737">
    <property type="term" value="C:cytoplasm"/>
    <property type="evidence" value="ECO:0007669"/>
    <property type="project" value="UniProtKB-SubCell"/>
</dbReference>
<dbReference type="CDD" id="cd12429">
    <property type="entry name" value="RRM_DNAJC17"/>
    <property type="match status" value="1"/>
</dbReference>